<dbReference type="InterPro" id="IPR036116">
    <property type="entry name" value="FN3_sf"/>
</dbReference>
<sequence length="669" mass="73528">MKSIIKLIILLICSISFAQTNLLDTSNWTIGTGSVAGFNRTGTDAENIREMGVGPHGTSVLLWKTIPEATGNSGAGGWNTDLINIDPTKTYRFTVWLKKTNSFDGNTPFRARAEDNSGNIVVNNLDGTSNGNPYFGGANVPVLDQWYLLVGFMHHDSYTNTVSIGGLYNGTTGNKDQDATDYKFQSTATKIYQSIWLSSNTNINDSQFYYAPTMYEVNGQEPTIQELIDGPDTQTPTASTLSSTGQTATTVDLSWEASTDNIAVTGYKVYKDGILEATLGNILTYQITGLAASTAYNFTVTALDAAGNESILSNPINITTNSGPSVSINLLNTSGWTLGTGSAPGFSHRGSEQENVREMGIDPHGISELLWKVVPNGDNGDSGGWDTGRIPINNTKTYRYTVWIKKTNSQDGRTFFGANSYDASGSYSSLDFNGNFYFDVSDPPTLDDWYLFVGYIYQSDITNGDNLGGFYDGVTGYRISTASDLKFKNDNTELIITTHFYDDTNTLDNQFYYGPTLYEVNGQEPTIQDLISAQPGNNPSTNAGYWSLNNQDIYYNTGNVGIGTTIPDSKFTVKGSIHSEEVKVDLSVPAPDYVFETDYNLQPLEKLQNYIKINKHLPNIPTAKNMEANGVELGIMNMKLLEKIEELTLYILQQENRIKKIEKLLNKNK</sequence>
<dbReference type="SMART" id="SM00060">
    <property type="entry name" value="FN3"/>
    <property type="match status" value="1"/>
</dbReference>
<gene>
    <name evidence="3" type="ORF">EM932_17055</name>
</gene>
<evidence type="ECO:0000313" key="4">
    <source>
        <dbReference type="Proteomes" id="UP000307602"/>
    </source>
</evidence>
<feature type="signal peptide" evidence="1">
    <location>
        <begin position="1"/>
        <end position="18"/>
    </location>
</feature>
<feature type="chain" id="PRO_5020948372" evidence="1">
    <location>
        <begin position="19"/>
        <end position="669"/>
    </location>
</feature>
<evidence type="ECO:0000313" key="3">
    <source>
        <dbReference type="EMBL" id="TGV01068.1"/>
    </source>
</evidence>
<feature type="domain" description="Fibronectin type-III" evidence="2">
    <location>
        <begin position="235"/>
        <end position="323"/>
    </location>
</feature>
<proteinExistence type="predicted"/>
<name>A0A4S1DUE6_9FLAO</name>
<dbReference type="CDD" id="cd00063">
    <property type="entry name" value="FN3"/>
    <property type="match status" value="1"/>
</dbReference>
<comment type="caution">
    <text evidence="3">The sequence shown here is derived from an EMBL/GenBank/DDBJ whole genome shotgun (WGS) entry which is preliminary data.</text>
</comment>
<dbReference type="Proteomes" id="UP000307602">
    <property type="component" value="Unassembled WGS sequence"/>
</dbReference>
<dbReference type="AlphaFoldDB" id="A0A4S1DUE6"/>
<dbReference type="RefSeq" id="WP_135878420.1">
    <property type="nucleotide sequence ID" value="NZ_SRSO01000028.1"/>
</dbReference>
<evidence type="ECO:0000259" key="2">
    <source>
        <dbReference type="PROSITE" id="PS50853"/>
    </source>
</evidence>
<dbReference type="InterPro" id="IPR003961">
    <property type="entry name" value="FN3_dom"/>
</dbReference>
<keyword evidence="1" id="KW-0732">Signal</keyword>
<dbReference type="OrthoDB" id="9808753at2"/>
<dbReference type="PROSITE" id="PS50853">
    <property type="entry name" value="FN3"/>
    <property type="match status" value="1"/>
</dbReference>
<accession>A0A4S1DUE6</accession>
<keyword evidence="4" id="KW-1185">Reference proteome</keyword>
<reference evidence="3 4" key="1">
    <citation type="submission" date="2019-04" db="EMBL/GenBank/DDBJ databases">
        <authorList>
            <person name="Liu A."/>
        </authorList>
    </citation>
    <scope>NUCLEOTIDE SEQUENCE [LARGE SCALE GENOMIC DNA]</scope>
    <source>
        <strain evidence="3 4">RZ03</strain>
    </source>
</reference>
<dbReference type="SUPFAM" id="SSF49265">
    <property type="entry name" value="Fibronectin type III"/>
    <property type="match status" value="1"/>
</dbReference>
<dbReference type="InterPro" id="IPR013783">
    <property type="entry name" value="Ig-like_fold"/>
</dbReference>
<evidence type="ECO:0000256" key="1">
    <source>
        <dbReference type="SAM" id="SignalP"/>
    </source>
</evidence>
<dbReference type="EMBL" id="SRSO01000028">
    <property type="protein sequence ID" value="TGV01068.1"/>
    <property type="molecule type" value="Genomic_DNA"/>
</dbReference>
<organism evidence="3 4">
    <name type="scientific">Flavivirga rizhaonensis</name>
    <dbReference type="NCBI Taxonomy" id="2559571"/>
    <lineage>
        <taxon>Bacteria</taxon>
        <taxon>Pseudomonadati</taxon>
        <taxon>Bacteroidota</taxon>
        <taxon>Flavobacteriia</taxon>
        <taxon>Flavobacteriales</taxon>
        <taxon>Flavobacteriaceae</taxon>
        <taxon>Flavivirga</taxon>
    </lineage>
</organism>
<dbReference type="Pfam" id="PF00041">
    <property type="entry name" value="fn3"/>
    <property type="match status" value="1"/>
</dbReference>
<protein>
    <submittedName>
        <fullName evidence="3">Fibronectin type III domain-containing protein</fullName>
    </submittedName>
</protein>
<dbReference type="Gene3D" id="2.60.40.10">
    <property type="entry name" value="Immunoglobulins"/>
    <property type="match status" value="1"/>
</dbReference>